<evidence type="ECO:0000313" key="3">
    <source>
        <dbReference type="Proteomes" id="UP000494274"/>
    </source>
</evidence>
<reference evidence="2 3" key="1">
    <citation type="submission" date="2019-09" db="EMBL/GenBank/DDBJ databases">
        <authorList>
            <person name="Depoorter E."/>
        </authorList>
    </citation>
    <scope>NUCLEOTIDE SEQUENCE [LARGE SCALE GENOMIC DNA]</scope>
    <source>
        <strain evidence="2">R-18112</strain>
    </source>
</reference>
<feature type="compositionally biased region" description="Basic and acidic residues" evidence="1">
    <location>
        <begin position="1"/>
        <end position="16"/>
    </location>
</feature>
<protein>
    <submittedName>
        <fullName evidence="2">Uncharacterized protein</fullName>
    </submittedName>
</protein>
<dbReference type="Proteomes" id="UP000494274">
    <property type="component" value="Unassembled WGS sequence"/>
</dbReference>
<dbReference type="AlphaFoldDB" id="A0A6P2Z6T3"/>
<organism evidence="2 3">
    <name type="scientific">Burkholderia lata (strain ATCC 17760 / DSM 23089 / LMG 22485 / NCIMB 9086 / R18194 / 383)</name>
    <dbReference type="NCBI Taxonomy" id="482957"/>
    <lineage>
        <taxon>Bacteria</taxon>
        <taxon>Pseudomonadati</taxon>
        <taxon>Pseudomonadota</taxon>
        <taxon>Betaproteobacteria</taxon>
        <taxon>Burkholderiales</taxon>
        <taxon>Burkholderiaceae</taxon>
        <taxon>Burkholderia</taxon>
        <taxon>Burkholderia cepacia complex</taxon>
    </lineage>
</organism>
<evidence type="ECO:0000256" key="1">
    <source>
        <dbReference type="SAM" id="MobiDB-lite"/>
    </source>
</evidence>
<accession>A0A6P2Z6T3</accession>
<dbReference type="EMBL" id="CABVQI010000022">
    <property type="protein sequence ID" value="VWD28348.1"/>
    <property type="molecule type" value="Genomic_DNA"/>
</dbReference>
<gene>
    <name evidence="2" type="ORF">BLA18112_05870</name>
</gene>
<sequence length="77" mass="8816">MKSLNERRQGETRIRQEQQTGAGAESGKSWTLRTLSALNSTRCFLSIMRCLPPCRFIAIMRRWGRWNGMVLIADAAM</sequence>
<name>A0A6P2Z6T3_BURL3</name>
<feature type="region of interest" description="Disordered" evidence="1">
    <location>
        <begin position="1"/>
        <end position="27"/>
    </location>
</feature>
<proteinExistence type="predicted"/>
<evidence type="ECO:0000313" key="2">
    <source>
        <dbReference type="EMBL" id="VWD28348.1"/>
    </source>
</evidence>